<reference evidence="2 3" key="1">
    <citation type="submission" date="2015-09" db="EMBL/GenBank/DDBJ databases">
        <title>Host preference determinants of Valsa canker pathogens revealed by comparative genomics.</title>
        <authorList>
            <person name="Yin Z."/>
            <person name="Huang L."/>
        </authorList>
    </citation>
    <scope>NUCLEOTIDE SEQUENCE [LARGE SCALE GENOMIC DNA]</scope>
    <source>
        <strain evidence="2 3">SXYLt</strain>
    </source>
</reference>
<feature type="compositionally biased region" description="Basic and acidic residues" evidence="1">
    <location>
        <begin position="648"/>
        <end position="657"/>
    </location>
</feature>
<organism evidence="2 3">
    <name type="scientific">Cytospora leucostoma</name>
    <dbReference type="NCBI Taxonomy" id="1230097"/>
    <lineage>
        <taxon>Eukaryota</taxon>
        <taxon>Fungi</taxon>
        <taxon>Dikarya</taxon>
        <taxon>Ascomycota</taxon>
        <taxon>Pezizomycotina</taxon>
        <taxon>Sordariomycetes</taxon>
        <taxon>Sordariomycetidae</taxon>
        <taxon>Diaporthales</taxon>
        <taxon>Cytosporaceae</taxon>
        <taxon>Cytospora</taxon>
    </lineage>
</organism>
<accession>A0A423XF19</accession>
<dbReference type="AlphaFoldDB" id="A0A423XF19"/>
<name>A0A423XF19_9PEZI</name>
<feature type="compositionally biased region" description="Polar residues" evidence="1">
    <location>
        <begin position="329"/>
        <end position="342"/>
    </location>
</feature>
<feature type="region of interest" description="Disordered" evidence="1">
    <location>
        <begin position="1"/>
        <end position="239"/>
    </location>
</feature>
<dbReference type="STRING" id="1230097.A0A423XF19"/>
<feature type="compositionally biased region" description="Polar residues" evidence="1">
    <location>
        <begin position="624"/>
        <end position="647"/>
    </location>
</feature>
<dbReference type="OrthoDB" id="9999821at2759"/>
<feature type="compositionally biased region" description="Basic and acidic residues" evidence="1">
    <location>
        <begin position="287"/>
        <end position="296"/>
    </location>
</feature>
<keyword evidence="3" id="KW-1185">Reference proteome</keyword>
<feature type="compositionally biased region" description="Basic and acidic residues" evidence="1">
    <location>
        <begin position="405"/>
        <end position="429"/>
    </location>
</feature>
<protein>
    <submittedName>
        <fullName evidence="2">Uncharacterized protein</fullName>
    </submittedName>
</protein>
<comment type="caution">
    <text evidence="2">The sequence shown here is derived from an EMBL/GenBank/DDBJ whole genome shotgun (WGS) entry which is preliminary data.</text>
</comment>
<sequence length="718" mass="77887">MAKDKPNKKLTMPAPYWGDLPGPTKVWAPPNIRDSFDDSRARQRQSSDTAPAIAPQSRSNRTIGQTTNTEPQTDPTLGPYNSPTSSNFRTREQARLTSLPYGQSQFPPEVLEKRRRRASKNREEDYAYAAGATSPPAAPEVPKAPPVSFRHPYGNGGLPYTYQKEAPQQPDVPPSPGAMDPDYYQPLGAEPTKRPNPIASPSSSGRVASDSAAALTRNGSSREPVSGNRKASLPNEEDVRLFADARSPLQKLELTLDSITKEEKRARIAAAEQRARERTSQASTDPDQQHAVRFNDKTIGTEPETSRPRILPDPVPAEYSIVPQRGAVVQQSAPQHTSQPGIISTPVVPMSKFSQDNSFPQRNLSFRERAARNEIQIPKGSGPDDLLATPPITTPARGYSVNRNGCDKLTKESPGESWYERGAETEHAHPFIGQQLGTSRPLNEAPVMTAAAVPAGPTSPSKTAGGSVHSKAPPLAAAVEPRRPPGRYGNSADELDSPLTPAYGVQVPGYRRGSTAGPAPVPISIRSAPGSRQDVGDTGAVNRGAMPRTAAGTNTAAASAGMQQHDGNYNDEDGTPGDEHHVKEYFHRPEYRPGHGMYKPPKYLDEWRKGTTGTLSGTMLDLSDGTTPGIDQTPQTWWGTPPSQRQDSNSRPRRAEAFDGEYDETNGMYTPDDTAAVVGNEGAQGHRESWAVHYDKVYPHTRDITGHQVTADQRKARR</sequence>
<feature type="compositionally biased region" description="Polar residues" evidence="1">
    <location>
        <begin position="56"/>
        <end position="88"/>
    </location>
</feature>
<feature type="region of interest" description="Disordered" evidence="1">
    <location>
        <begin position="609"/>
        <end position="670"/>
    </location>
</feature>
<feature type="region of interest" description="Disordered" evidence="1">
    <location>
        <begin position="260"/>
        <end position="359"/>
    </location>
</feature>
<proteinExistence type="predicted"/>
<dbReference type="Proteomes" id="UP000285146">
    <property type="component" value="Unassembled WGS sequence"/>
</dbReference>
<feature type="region of interest" description="Disordered" evidence="1">
    <location>
        <begin position="376"/>
        <end position="581"/>
    </location>
</feature>
<evidence type="ECO:0000313" key="3">
    <source>
        <dbReference type="Proteomes" id="UP000285146"/>
    </source>
</evidence>
<feature type="compositionally biased region" description="Pro residues" evidence="1">
    <location>
        <begin position="136"/>
        <end position="145"/>
    </location>
</feature>
<evidence type="ECO:0000313" key="2">
    <source>
        <dbReference type="EMBL" id="ROW14719.1"/>
    </source>
</evidence>
<feature type="compositionally biased region" description="Low complexity" evidence="1">
    <location>
        <begin position="549"/>
        <end position="561"/>
    </location>
</feature>
<dbReference type="EMBL" id="LKEB01000012">
    <property type="protein sequence ID" value="ROW14719.1"/>
    <property type="molecule type" value="Genomic_DNA"/>
</dbReference>
<evidence type="ECO:0000256" key="1">
    <source>
        <dbReference type="SAM" id="MobiDB-lite"/>
    </source>
</evidence>
<gene>
    <name evidence="2" type="ORF">VPNG_03706</name>
</gene>
<dbReference type="InParanoid" id="A0A423XF19"/>